<dbReference type="RefSeq" id="XP_065645919.1">
    <property type="nucleotide sequence ID" value="XM_065789847.1"/>
</dbReference>
<dbReference type="InterPro" id="IPR012337">
    <property type="entry name" value="RNaseH-like_sf"/>
</dbReference>
<accession>A0ABM4BAH4</accession>
<evidence type="ECO:0000313" key="3">
    <source>
        <dbReference type="RefSeq" id="XP_065645919.1"/>
    </source>
</evidence>
<reference evidence="3" key="2">
    <citation type="submission" date="2025-08" db="UniProtKB">
        <authorList>
            <consortium name="RefSeq"/>
        </authorList>
    </citation>
    <scope>IDENTIFICATION</scope>
</reference>
<name>A0ABM4BAH4_HYDVU</name>
<organism evidence="2 3">
    <name type="scientific">Hydra vulgaris</name>
    <name type="common">Hydra</name>
    <name type="synonym">Hydra attenuata</name>
    <dbReference type="NCBI Taxonomy" id="6087"/>
    <lineage>
        <taxon>Eukaryota</taxon>
        <taxon>Metazoa</taxon>
        <taxon>Cnidaria</taxon>
        <taxon>Hydrozoa</taxon>
        <taxon>Hydroidolina</taxon>
        <taxon>Anthoathecata</taxon>
        <taxon>Aplanulata</taxon>
        <taxon>Hydridae</taxon>
        <taxon>Hydra</taxon>
    </lineage>
</organism>
<protein>
    <submittedName>
        <fullName evidence="3">Uncharacterized protein LOC136076485</fullName>
    </submittedName>
</protein>
<sequence length="266" mass="30998">MKTLDVAFTTELWHRIMLRFDATNMKLQDKTADLDLGVRLLKSLLEYVTSVRENFLTIHENAKRFSSIIPNQYKHENKRKTTRKLGFGENSKNEEVLSDNEKFKIKYFFPIIDKLKMCLKEKLFAYESAERKFDFLTSFQIMTVPVIVAAAKSLCTIYPSDLDTQFPDEIIPFSKFMANEKNISALECLQAIRRNKLESVFPNVDIAYRIFLTLPVTNCSAERAFSKMTIVKNDLRSTMLNDRLNALCLMTIEKTVKKYKFSRCCN</sequence>
<reference evidence="2" key="1">
    <citation type="submission" date="2025-05" db="UniProtKB">
        <authorList>
            <consortium name="RefSeq"/>
        </authorList>
    </citation>
    <scope>NUCLEOTIDE SEQUENCE [LARGE SCALE GENOMIC DNA]</scope>
</reference>
<dbReference type="Pfam" id="PF05699">
    <property type="entry name" value="Dimer_Tnp_hAT"/>
    <property type="match status" value="1"/>
</dbReference>
<keyword evidence="2" id="KW-1185">Reference proteome</keyword>
<dbReference type="PANTHER" id="PTHR45749:SF21">
    <property type="entry name" value="DUF4371 DOMAIN-CONTAINING PROTEIN"/>
    <property type="match status" value="1"/>
</dbReference>
<gene>
    <name evidence="3" type="primary">LOC136076485</name>
</gene>
<dbReference type="Proteomes" id="UP001652625">
    <property type="component" value="Chromosome 02"/>
</dbReference>
<feature type="domain" description="HAT C-terminal dimerisation" evidence="1">
    <location>
        <begin position="196"/>
        <end position="253"/>
    </location>
</feature>
<dbReference type="GeneID" id="136076485"/>
<evidence type="ECO:0000259" key="1">
    <source>
        <dbReference type="Pfam" id="PF05699"/>
    </source>
</evidence>
<dbReference type="PANTHER" id="PTHR45749">
    <property type="match status" value="1"/>
</dbReference>
<proteinExistence type="predicted"/>
<dbReference type="InterPro" id="IPR008906">
    <property type="entry name" value="HATC_C_dom"/>
</dbReference>
<dbReference type="SUPFAM" id="SSF53098">
    <property type="entry name" value="Ribonuclease H-like"/>
    <property type="match status" value="1"/>
</dbReference>
<evidence type="ECO:0000313" key="2">
    <source>
        <dbReference type="Proteomes" id="UP001652625"/>
    </source>
</evidence>